<reference evidence="5 6" key="1">
    <citation type="journal article" date="2009" name="Appl. Environ. Microbiol.">
        <title>Community genomic and proteomic analyses of chemoautotrophic iron-oxidizing "Leptospirillum rubarum" (Group II) and "Leptospirillum ferrodiazotrophum" (Group III) bacteria in acid mine drainage biofilms.</title>
        <authorList>
            <person name="Goltsman D.S."/>
            <person name="Denef V.J."/>
            <person name="Singer S.W."/>
            <person name="VerBerkmoes N.C."/>
            <person name="Lefsrud M."/>
            <person name="Mueller R.S."/>
            <person name="Dick G.J."/>
            <person name="Sun C.L."/>
            <person name="Wheeler K.E."/>
            <person name="Zemla A."/>
            <person name="Baker B.J."/>
            <person name="Hauser L."/>
            <person name="Land M."/>
            <person name="Shah M.B."/>
            <person name="Thelen M.P."/>
            <person name="Hettich R.L."/>
            <person name="Banfield J.F."/>
        </authorList>
    </citation>
    <scope>NUCLEOTIDE SEQUENCE [LARGE SCALE GENOMIC DNA]</scope>
</reference>
<dbReference type="GO" id="GO:0006935">
    <property type="term" value="P:chemotaxis"/>
    <property type="evidence" value="ECO:0007669"/>
    <property type="project" value="InterPro"/>
</dbReference>
<evidence type="ECO:0000256" key="2">
    <source>
        <dbReference type="ARBA" id="ARBA00029447"/>
    </source>
</evidence>
<evidence type="ECO:0000256" key="3">
    <source>
        <dbReference type="PROSITE-ProRule" id="PRU00284"/>
    </source>
</evidence>
<dbReference type="SUPFAM" id="SSF58104">
    <property type="entry name" value="Methyl-accepting chemotaxis protein (MCP) signaling domain"/>
    <property type="match status" value="1"/>
</dbReference>
<dbReference type="InterPro" id="IPR004089">
    <property type="entry name" value="MCPsignal_dom"/>
</dbReference>
<dbReference type="Gene3D" id="1.10.287.950">
    <property type="entry name" value="Methyl-accepting chemotaxis protein"/>
    <property type="match status" value="1"/>
</dbReference>
<dbReference type="GO" id="GO:0007165">
    <property type="term" value="P:signal transduction"/>
    <property type="evidence" value="ECO:0007669"/>
    <property type="project" value="UniProtKB-KW"/>
</dbReference>
<evidence type="ECO:0000256" key="1">
    <source>
        <dbReference type="ARBA" id="ARBA00023224"/>
    </source>
</evidence>
<dbReference type="AlphaFoldDB" id="C6HUF5"/>
<dbReference type="Pfam" id="PF00015">
    <property type="entry name" value="MCPsignal"/>
    <property type="match status" value="1"/>
</dbReference>
<dbReference type="PANTHER" id="PTHR32089">
    <property type="entry name" value="METHYL-ACCEPTING CHEMOTAXIS PROTEIN MCPB"/>
    <property type="match status" value="1"/>
</dbReference>
<organism evidence="5 6">
    <name type="scientific">Leptospirillum ferrodiazotrophum</name>
    <dbReference type="NCBI Taxonomy" id="412449"/>
    <lineage>
        <taxon>Bacteria</taxon>
        <taxon>Pseudomonadati</taxon>
        <taxon>Nitrospirota</taxon>
        <taxon>Nitrospiria</taxon>
        <taxon>Nitrospirales</taxon>
        <taxon>Nitrospiraceae</taxon>
        <taxon>Leptospirillum</taxon>
    </lineage>
</organism>
<dbReference type="Proteomes" id="UP000009374">
    <property type="component" value="Unassembled WGS sequence"/>
</dbReference>
<name>C6HUF5_9BACT</name>
<evidence type="ECO:0000259" key="4">
    <source>
        <dbReference type="PROSITE" id="PS50111"/>
    </source>
</evidence>
<dbReference type="PANTHER" id="PTHR32089:SF112">
    <property type="entry name" value="LYSOZYME-LIKE PROTEIN-RELATED"/>
    <property type="match status" value="1"/>
</dbReference>
<protein>
    <submittedName>
        <fullName evidence="5">Methyl-accepting chemotaxis sensory transducer</fullName>
    </submittedName>
</protein>
<dbReference type="GO" id="GO:0004888">
    <property type="term" value="F:transmembrane signaling receptor activity"/>
    <property type="evidence" value="ECO:0007669"/>
    <property type="project" value="InterPro"/>
</dbReference>
<accession>C6HUF5</accession>
<dbReference type="PROSITE" id="PS50111">
    <property type="entry name" value="CHEMOTAXIS_TRANSDUC_2"/>
    <property type="match status" value="1"/>
</dbReference>
<evidence type="ECO:0000313" key="5">
    <source>
        <dbReference type="EMBL" id="EES53757.1"/>
    </source>
</evidence>
<dbReference type="GO" id="GO:0016020">
    <property type="term" value="C:membrane"/>
    <property type="evidence" value="ECO:0007669"/>
    <property type="project" value="InterPro"/>
</dbReference>
<feature type="domain" description="Methyl-accepting transducer" evidence="4">
    <location>
        <begin position="57"/>
        <end position="185"/>
    </location>
</feature>
<dbReference type="PRINTS" id="PR00260">
    <property type="entry name" value="CHEMTRNSDUCR"/>
</dbReference>
<sequence>MEITEGEQTDLLALGDIQKEIVFIQNYIVQLEEVNRMHDRNMREINGILLGQMERVDVGALISSADQAITNLASFRNVLETIGKIGGEIREISTQVNLLSINAAIEAAHAKEAGRGFAVVADEIKKLSDRTRKAVEEIARTVSSIDKELDAVTGNIQELQSKMREMREFSDKLAQSVANMREMTSGNLLKRLLNIVTTRTSRIVKTIRSAFSSRHR</sequence>
<gene>
    <name evidence="5" type="ORF">UBAL3_57480012</name>
</gene>
<dbReference type="SMART" id="SM00283">
    <property type="entry name" value="MA"/>
    <property type="match status" value="1"/>
</dbReference>
<keyword evidence="1 3" id="KW-0807">Transducer</keyword>
<dbReference type="InterPro" id="IPR004090">
    <property type="entry name" value="Chemotax_Me-accpt_rcpt"/>
</dbReference>
<evidence type="ECO:0000313" key="6">
    <source>
        <dbReference type="Proteomes" id="UP000009374"/>
    </source>
</evidence>
<comment type="similarity">
    <text evidence="2">Belongs to the methyl-accepting chemotaxis (MCP) protein family.</text>
</comment>
<dbReference type="EMBL" id="GG693855">
    <property type="protein sequence ID" value="EES53757.1"/>
    <property type="molecule type" value="Genomic_DNA"/>
</dbReference>
<keyword evidence="6" id="KW-1185">Reference proteome</keyword>
<proteinExistence type="inferred from homology"/>